<sequence length="154" mass="16443">MEEAPRKTKPEEESSPTEDGSPLAPEPKRQRISGEEDDGGGAGGGGGGGAEEEEDMQWEATAPNATKDFTAVKAIEQNLKTNSEHLALLEANFGPAKDYKKFISALNKGNQDVLRGLSQLIENCEMMLDGLIDEEPVNSSLPDDAEVDSPNNGQ</sequence>
<feature type="compositionally biased region" description="Gly residues" evidence="1">
    <location>
        <begin position="40"/>
        <end position="49"/>
    </location>
</feature>
<proteinExistence type="predicted"/>
<evidence type="ECO:0000313" key="2">
    <source>
        <dbReference type="Proteomes" id="UP000515123"/>
    </source>
</evidence>
<gene>
    <name evidence="3" type="primary">LOC109715146</name>
</gene>
<dbReference type="AlphaFoldDB" id="A0A6P5FI42"/>
<reference evidence="3" key="2">
    <citation type="submission" date="2025-08" db="UniProtKB">
        <authorList>
            <consortium name="RefSeq"/>
        </authorList>
    </citation>
    <scope>IDENTIFICATION</scope>
    <source>
        <tissue evidence="3">Leaf</tissue>
    </source>
</reference>
<feature type="compositionally biased region" description="Basic and acidic residues" evidence="1">
    <location>
        <begin position="1"/>
        <end position="12"/>
    </location>
</feature>
<keyword evidence="2" id="KW-1185">Reference proteome</keyword>
<evidence type="ECO:0000313" key="3">
    <source>
        <dbReference type="RefSeq" id="XP_020095584.1"/>
    </source>
</evidence>
<dbReference type="RefSeq" id="XP_020095584.1">
    <property type="nucleotide sequence ID" value="XM_020239995.1"/>
</dbReference>
<dbReference type="Proteomes" id="UP000515123">
    <property type="component" value="Linkage group 9"/>
</dbReference>
<protein>
    <submittedName>
        <fullName evidence="3">Uncharacterized protein LOC109715146 isoform X1</fullName>
    </submittedName>
</protein>
<accession>A0A6P5FI42</accession>
<organism evidence="2 3">
    <name type="scientific">Ananas comosus</name>
    <name type="common">Pineapple</name>
    <name type="synonym">Ananas ananas</name>
    <dbReference type="NCBI Taxonomy" id="4615"/>
    <lineage>
        <taxon>Eukaryota</taxon>
        <taxon>Viridiplantae</taxon>
        <taxon>Streptophyta</taxon>
        <taxon>Embryophyta</taxon>
        <taxon>Tracheophyta</taxon>
        <taxon>Spermatophyta</taxon>
        <taxon>Magnoliopsida</taxon>
        <taxon>Liliopsida</taxon>
        <taxon>Poales</taxon>
        <taxon>Bromeliaceae</taxon>
        <taxon>Bromelioideae</taxon>
        <taxon>Ananas</taxon>
    </lineage>
</organism>
<evidence type="ECO:0000256" key="1">
    <source>
        <dbReference type="SAM" id="MobiDB-lite"/>
    </source>
</evidence>
<reference evidence="2" key="1">
    <citation type="journal article" date="2015" name="Nat. Genet.">
        <title>The pineapple genome and the evolution of CAM photosynthesis.</title>
        <authorList>
            <person name="Ming R."/>
            <person name="VanBuren R."/>
            <person name="Wai C.M."/>
            <person name="Tang H."/>
            <person name="Schatz M.C."/>
            <person name="Bowers J.E."/>
            <person name="Lyons E."/>
            <person name="Wang M.L."/>
            <person name="Chen J."/>
            <person name="Biggers E."/>
            <person name="Zhang J."/>
            <person name="Huang L."/>
            <person name="Zhang L."/>
            <person name="Miao W."/>
            <person name="Zhang J."/>
            <person name="Ye Z."/>
            <person name="Miao C."/>
            <person name="Lin Z."/>
            <person name="Wang H."/>
            <person name="Zhou H."/>
            <person name="Yim W.C."/>
            <person name="Priest H.D."/>
            <person name="Zheng C."/>
            <person name="Woodhouse M."/>
            <person name="Edger P.P."/>
            <person name="Guyot R."/>
            <person name="Guo H.B."/>
            <person name="Guo H."/>
            <person name="Zheng G."/>
            <person name="Singh R."/>
            <person name="Sharma A."/>
            <person name="Min X."/>
            <person name="Zheng Y."/>
            <person name="Lee H."/>
            <person name="Gurtowski J."/>
            <person name="Sedlazeck F.J."/>
            <person name="Harkess A."/>
            <person name="McKain M.R."/>
            <person name="Liao Z."/>
            <person name="Fang J."/>
            <person name="Liu J."/>
            <person name="Zhang X."/>
            <person name="Zhang Q."/>
            <person name="Hu W."/>
            <person name="Qin Y."/>
            <person name="Wang K."/>
            <person name="Chen L.Y."/>
            <person name="Shirley N."/>
            <person name="Lin Y.R."/>
            <person name="Liu L.Y."/>
            <person name="Hernandez A.G."/>
            <person name="Wright C.L."/>
            <person name="Bulone V."/>
            <person name="Tuskan G.A."/>
            <person name="Heath K."/>
            <person name="Zee F."/>
            <person name="Moore P.H."/>
            <person name="Sunkar R."/>
            <person name="Leebens-Mack J.H."/>
            <person name="Mockler T."/>
            <person name="Bennetzen J.L."/>
            <person name="Freeling M."/>
            <person name="Sankoff D."/>
            <person name="Paterson A.H."/>
            <person name="Zhu X."/>
            <person name="Yang X."/>
            <person name="Smith J.A."/>
            <person name="Cushman J.C."/>
            <person name="Paull R.E."/>
            <person name="Yu Q."/>
        </authorList>
    </citation>
    <scope>NUCLEOTIDE SEQUENCE [LARGE SCALE GENOMIC DNA]</scope>
    <source>
        <strain evidence="2">cv. F153</strain>
    </source>
</reference>
<feature type="region of interest" description="Disordered" evidence="1">
    <location>
        <begin position="1"/>
        <end position="65"/>
    </location>
</feature>
<dbReference type="GeneID" id="109715146"/>
<feature type="region of interest" description="Disordered" evidence="1">
    <location>
        <begin position="133"/>
        <end position="154"/>
    </location>
</feature>
<name>A0A6P5FI42_ANACO</name>